<dbReference type="GO" id="GO:0005886">
    <property type="term" value="C:plasma membrane"/>
    <property type="evidence" value="ECO:0007669"/>
    <property type="project" value="UniProtKB-SubCell"/>
</dbReference>
<feature type="transmembrane region" description="Helical" evidence="5">
    <location>
        <begin position="328"/>
        <end position="347"/>
    </location>
</feature>
<evidence type="ECO:0000256" key="3">
    <source>
        <dbReference type="ARBA" id="ARBA00022989"/>
    </source>
</evidence>
<reference evidence="7" key="1">
    <citation type="submission" date="2021-11" db="EMBL/GenBank/DDBJ databases">
        <title>Streptomyces corallinus and Kineosporia corallina sp. nov., two new coral-derived marine actinobacteria.</title>
        <authorList>
            <person name="Buangrab K."/>
            <person name="Sutthacheep M."/>
            <person name="Yeemin T."/>
            <person name="Harunari E."/>
            <person name="Igarashi Y."/>
            <person name="Sripreechasak P."/>
            <person name="Kanchanasin P."/>
            <person name="Tanasupawat S."/>
            <person name="Phongsopitanun W."/>
        </authorList>
    </citation>
    <scope>NUCLEOTIDE SEQUENCE</scope>
    <source>
        <strain evidence="7">JCM 31032</strain>
    </source>
</reference>
<dbReference type="PANTHER" id="PTHR42910">
    <property type="entry name" value="TRANSPORTER SCO4007-RELATED"/>
    <property type="match status" value="1"/>
</dbReference>
<dbReference type="Proteomes" id="UP001138997">
    <property type="component" value="Unassembled WGS sequence"/>
</dbReference>
<accession>A0A9X1SWF8</accession>
<dbReference type="AlphaFoldDB" id="A0A9X1SWF8"/>
<dbReference type="SUPFAM" id="SSF103473">
    <property type="entry name" value="MFS general substrate transporter"/>
    <property type="match status" value="1"/>
</dbReference>
<dbReference type="GO" id="GO:0022857">
    <property type="term" value="F:transmembrane transporter activity"/>
    <property type="evidence" value="ECO:0007669"/>
    <property type="project" value="InterPro"/>
</dbReference>
<feature type="transmembrane region" description="Helical" evidence="5">
    <location>
        <begin position="125"/>
        <end position="148"/>
    </location>
</feature>
<comment type="caution">
    <text evidence="7">The sequence shown here is derived from an EMBL/GenBank/DDBJ whole genome shotgun (WGS) entry which is preliminary data.</text>
</comment>
<evidence type="ECO:0000259" key="6">
    <source>
        <dbReference type="PROSITE" id="PS50850"/>
    </source>
</evidence>
<dbReference type="InterPro" id="IPR020846">
    <property type="entry name" value="MFS_dom"/>
</dbReference>
<evidence type="ECO:0000313" key="7">
    <source>
        <dbReference type="EMBL" id="MCD5313960.1"/>
    </source>
</evidence>
<dbReference type="InterPro" id="IPR036259">
    <property type="entry name" value="MFS_trans_sf"/>
</dbReference>
<feature type="transmembrane region" description="Helical" evidence="5">
    <location>
        <begin position="204"/>
        <end position="225"/>
    </location>
</feature>
<feature type="transmembrane region" description="Helical" evidence="5">
    <location>
        <begin position="353"/>
        <end position="373"/>
    </location>
</feature>
<comment type="subcellular location">
    <subcellularLocation>
        <location evidence="1">Cell membrane</location>
        <topology evidence="1">Multi-pass membrane protein</topology>
    </subcellularLocation>
</comment>
<evidence type="ECO:0000256" key="5">
    <source>
        <dbReference type="SAM" id="Phobius"/>
    </source>
</evidence>
<feature type="transmembrane region" description="Helical" evidence="5">
    <location>
        <begin position="67"/>
        <end position="85"/>
    </location>
</feature>
<feature type="transmembrane region" description="Helical" evidence="5">
    <location>
        <begin position="231"/>
        <end position="252"/>
    </location>
</feature>
<feature type="transmembrane region" description="Helical" evidence="5">
    <location>
        <begin position="154"/>
        <end position="174"/>
    </location>
</feature>
<keyword evidence="4 5" id="KW-0472">Membrane</keyword>
<feature type="domain" description="Major facilitator superfamily (MFS) profile" evidence="6">
    <location>
        <begin position="1"/>
        <end position="376"/>
    </location>
</feature>
<dbReference type="Gene3D" id="1.20.1250.20">
    <property type="entry name" value="MFS general substrate transporter like domains"/>
    <property type="match status" value="1"/>
</dbReference>
<dbReference type="CDD" id="cd17324">
    <property type="entry name" value="MFS_NepI_like"/>
    <property type="match status" value="1"/>
</dbReference>
<evidence type="ECO:0000256" key="1">
    <source>
        <dbReference type="ARBA" id="ARBA00004651"/>
    </source>
</evidence>
<sequence length="383" mass="39327">MIRVMAVSAGLIGANVHYAQPLIPVIAISVGVGTDTTGMLPALSQIGFAIGLLAVLPLGDLLERRRLITTTVWLAVGALALMALAPNVPLLMTAAFLVGLFSIAPQLLSPFAADLAPPGRQGQASGLVISGILFGVLFSKLVAGAVAATAGWRWLYVGAALTLIVLGIVLQRTLPLSRPADPPRYSVLMRSLGELVVHHPRLRLHAVLGAASSALFMIFWSTYAVHLAERFGYGPFLAGLFGLAGIAGSLLAPLAGRAIDRGRFTPVLSAAMAAIFVAFAVLLAGGGSWWAIVVGAVLLDAGVGVSHAANQAAALRLDPARRSRVNSVYMFGYFMGGALGTAVAGGVSGQWGWSGVCSLGLVLTACTSILVAASRYPRGSGSS</sequence>
<feature type="transmembrane region" description="Helical" evidence="5">
    <location>
        <begin position="264"/>
        <end position="283"/>
    </location>
</feature>
<dbReference type="InterPro" id="IPR011701">
    <property type="entry name" value="MFS"/>
</dbReference>
<dbReference type="RefSeq" id="WP_231446070.1">
    <property type="nucleotide sequence ID" value="NZ_JAJOMB010000014.1"/>
</dbReference>
<feature type="transmembrane region" description="Helical" evidence="5">
    <location>
        <begin position="43"/>
        <end position="62"/>
    </location>
</feature>
<evidence type="ECO:0000313" key="8">
    <source>
        <dbReference type="Proteomes" id="UP001138997"/>
    </source>
</evidence>
<proteinExistence type="predicted"/>
<name>A0A9X1SWF8_9ACTN</name>
<keyword evidence="3 5" id="KW-1133">Transmembrane helix</keyword>
<dbReference type="Pfam" id="PF07690">
    <property type="entry name" value="MFS_1"/>
    <property type="match status" value="1"/>
</dbReference>
<dbReference type="EMBL" id="JAJOMB010000014">
    <property type="protein sequence ID" value="MCD5313960.1"/>
    <property type="molecule type" value="Genomic_DNA"/>
</dbReference>
<organism evidence="7 8">
    <name type="scientific">Kineosporia babensis</name>
    <dbReference type="NCBI Taxonomy" id="499548"/>
    <lineage>
        <taxon>Bacteria</taxon>
        <taxon>Bacillati</taxon>
        <taxon>Actinomycetota</taxon>
        <taxon>Actinomycetes</taxon>
        <taxon>Kineosporiales</taxon>
        <taxon>Kineosporiaceae</taxon>
        <taxon>Kineosporia</taxon>
    </lineage>
</organism>
<evidence type="ECO:0000256" key="2">
    <source>
        <dbReference type="ARBA" id="ARBA00022692"/>
    </source>
</evidence>
<keyword evidence="2 5" id="KW-0812">Transmembrane</keyword>
<dbReference type="PROSITE" id="PS50850">
    <property type="entry name" value="MFS"/>
    <property type="match status" value="1"/>
</dbReference>
<protein>
    <submittedName>
        <fullName evidence="7">MFS transporter</fullName>
    </submittedName>
</protein>
<keyword evidence="8" id="KW-1185">Reference proteome</keyword>
<dbReference type="PANTHER" id="PTHR42910:SF1">
    <property type="entry name" value="MAJOR FACILITATOR SUPERFAMILY (MFS) PROFILE DOMAIN-CONTAINING PROTEIN"/>
    <property type="match status" value="1"/>
</dbReference>
<evidence type="ECO:0000256" key="4">
    <source>
        <dbReference type="ARBA" id="ARBA00023136"/>
    </source>
</evidence>
<gene>
    <name evidence="7" type="ORF">LR394_23925</name>
</gene>